<sequence length="438" mass="47887">MASELVSFATSEKLADVDWAKNIEICELAAQDERQAKDVIKAIKKRLGSKNPNTQLYTVQLLEMLMNNIGESIHKQVIDTGVLPTLVKIVKKKSDLPVRERIFLLLNATQTSLGGASGKFPQYYTAYNELVQAGVKFPQRANPTPPVVVTAQAVPRNTLNEQLASARNEGTAPTQQRESQTASPSSILQKASAALEVLKEVLDAVDSQNPEGAKDEFTLDLVEQCSFQKERVMHLVMTSRDERAVSQAIELNEQLQRILNRHEDLLSGRTTGTGTGRSAASNGYHSNPTSNGSNANTKSSSSISKPTQISFEDEDEEEEPEQLFRRLRKGKARAMPEDEEKPSPPQALLGSAIHNERLNRPLIRPLPSEASSRSGDSHSQSPPVVIPPPPAKHVEREKFFKEKKVDGASSGLPGHMRGLSLHSPDGSSSRSGSVDFSD</sequence>
<accession>A0ABC8K381</accession>
<proteinExistence type="inferred from homology"/>
<dbReference type="GO" id="GO:0016020">
    <property type="term" value="C:membrane"/>
    <property type="evidence" value="ECO:0007669"/>
    <property type="project" value="UniProtKB-SubCell"/>
</dbReference>
<dbReference type="GO" id="GO:0015031">
    <property type="term" value="P:protein transport"/>
    <property type="evidence" value="ECO:0007669"/>
    <property type="project" value="UniProtKB-KW"/>
</dbReference>
<protein>
    <submittedName>
        <fullName evidence="9">Uncharacterized protein</fullName>
    </submittedName>
</protein>
<dbReference type="InterPro" id="IPR008942">
    <property type="entry name" value="ENTH_VHS"/>
</dbReference>
<dbReference type="InterPro" id="IPR004152">
    <property type="entry name" value="GAT_dom"/>
</dbReference>
<evidence type="ECO:0000256" key="4">
    <source>
        <dbReference type="ARBA" id="ARBA00022927"/>
    </source>
</evidence>
<reference evidence="9 10" key="1">
    <citation type="submission" date="2022-03" db="EMBL/GenBank/DDBJ databases">
        <authorList>
            <person name="Macdonald S."/>
            <person name="Ahmed S."/>
            <person name="Newling K."/>
        </authorList>
    </citation>
    <scope>NUCLEOTIDE SEQUENCE [LARGE SCALE GENOMIC DNA]</scope>
</reference>
<dbReference type="CDD" id="cd14231">
    <property type="entry name" value="GAT_GGA-like_plant"/>
    <property type="match status" value="1"/>
</dbReference>
<dbReference type="PANTHER" id="PTHR45898:SF3">
    <property type="entry name" value="TOM1-LIKE PROTEIN 5"/>
    <property type="match status" value="1"/>
</dbReference>
<keyword evidence="4" id="KW-0653">Protein transport</keyword>
<dbReference type="SUPFAM" id="SSF89009">
    <property type="entry name" value="GAT-like domain"/>
    <property type="match status" value="1"/>
</dbReference>
<feature type="compositionally biased region" description="Polar residues" evidence="6">
    <location>
        <begin position="171"/>
        <end position="186"/>
    </location>
</feature>
<dbReference type="GO" id="GO:0005737">
    <property type="term" value="C:cytoplasm"/>
    <property type="evidence" value="ECO:0007669"/>
    <property type="project" value="UniProtKB-ARBA"/>
</dbReference>
<feature type="region of interest" description="Disordered" evidence="6">
    <location>
        <begin position="266"/>
        <end position="438"/>
    </location>
</feature>
<feature type="compositionally biased region" description="Polar residues" evidence="6">
    <location>
        <begin position="278"/>
        <end position="288"/>
    </location>
</feature>
<comment type="subcellular location">
    <subcellularLocation>
        <location evidence="1">Membrane</location>
        <topology evidence="1">Peripheral membrane protein</topology>
    </subcellularLocation>
</comment>
<dbReference type="PANTHER" id="PTHR45898">
    <property type="entry name" value="TOM1-LIKE PROTEIN"/>
    <property type="match status" value="1"/>
</dbReference>
<feature type="compositionally biased region" description="Polar residues" evidence="6">
    <location>
        <begin position="369"/>
        <end position="381"/>
    </location>
</feature>
<feature type="domain" description="GAT" evidence="8">
    <location>
        <begin position="179"/>
        <end position="267"/>
    </location>
</feature>
<feature type="region of interest" description="Disordered" evidence="6">
    <location>
        <begin position="165"/>
        <end position="186"/>
    </location>
</feature>
<evidence type="ECO:0000259" key="8">
    <source>
        <dbReference type="PROSITE" id="PS50909"/>
    </source>
</evidence>
<keyword evidence="10" id="KW-1185">Reference proteome</keyword>
<feature type="compositionally biased region" description="Acidic residues" evidence="6">
    <location>
        <begin position="311"/>
        <end position="321"/>
    </location>
</feature>
<name>A0ABC8K381_ERUVS</name>
<gene>
    <name evidence="9" type="ORF">ERUC_LOCUS16856</name>
</gene>
<dbReference type="InterPro" id="IPR002014">
    <property type="entry name" value="VHS_dom"/>
</dbReference>
<feature type="domain" description="VHS" evidence="7">
    <location>
        <begin position="9"/>
        <end position="138"/>
    </location>
</feature>
<dbReference type="Pfam" id="PF03127">
    <property type="entry name" value="GAT"/>
    <property type="match status" value="1"/>
</dbReference>
<dbReference type="PROSITE" id="PS50179">
    <property type="entry name" value="VHS"/>
    <property type="match status" value="1"/>
</dbReference>
<dbReference type="InterPro" id="IPR038425">
    <property type="entry name" value="GAT_sf"/>
</dbReference>
<evidence type="ECO:0000313" key="9">
    <source>
        <dbReference type="EMBL" id="CAH8346226.1"/>
    </source>
</evidence>
<dbReference type="CDD" id="cd03561">
    <property type="entry name" value="VHS"/>
    <property type="match status" value="1"/>
</dbReference>
<feature type="compositionally biased region" description="Basic and acidic residues" evidence="6">
    <location>
        <begin position="392"/>
        <end position="406"/>
    </location>
</feature>
<dbReference type="Pfam" id="PF00790">
    <property type="entry name" value="VHS"/>
    <property type="match status" value="1"/>
</dbReference>
<comment type="caution">
    <text evidence="9">The sequence shown here is derived from an EMBL/GenBank/DDBJ whole genome shotgun (WGS) entry which is preliminary data.</text>
</comment>
<comment type="similarity">
    <text evidence="2">Belongs to the TOM1 family.</text>
</comment>
<evidence type="ECO:0000259" key="7">
    <source>
        <dbReference type="PROSITE" id="PS50179"/>
    </source>
</evidence>
<keyword evidence="5" id="KW-0472">Membrane</keyword>
<dbReference type="SMART" id="SM00288">
    <property type="entry name" value="VHS"/>
    <property type="match status" value="1"/>
</dbReference>
<feature type="compositionally biased region" description="Low complexity" evidence="6">
    <location>
        <begin position="418"/>
        <end position="438"/>
    </location>
</feature>
<organism evidence="9 10">
    <name type="scientific">Eruca vesicaria subsp. sativa</name>
    <name type="common">Garden rocket</name>
    <name type="synonym">Eruca sativa</name>
    <dbReference type="NCBI Taxonomy" id="29727"/>
    <lineage>
        <taxon>Eukaryota</taxon>
        <taxon>Viridiplantae</taxon>
        <taxon>Streptophyta</taxon>
        <taxon>Embryophyta</taxon>
        <taxon>Tracheophyta</taxon>
        <taxon>Spermatophyta</taxon>
        <taxon>Magnoliopsida</taxon>
        <taxon>eudicotyledons</taxon>
        <taxon>Gunneridae</taxon>
        <taxon>Pentapetalae</taxon>
        <taxon>rosids</taxon>
        <taxon>malvids</taxon>
        <taxon>Brassicales</taxon>
        <taxon>Brassicaceae</taxon>
        <taxon>Brassiceae</taxon>
        <taxon>Eruca</taxon>
    </lineage>
</organism>
<dbReference type="PROSITE" id="PS50909">
    <property type="entry name" value="GAT"/>
    <property type="match status" value="1"/>
</dbReference>
<dbReference type="AlphaFoldDB" id="A0ABC8K381"/>
<evidence type="ECO:0000256" key="2">
    <source>
        <dbReference type="ARBA" id="ARBA00007708"/>
    </source>
</evidence>
<evidence type="ECO:0000313" key="10">
    <source>
        <dbReference type="Proteomes" id="UP001642260"/>
    </source>
</evidence>
<evidence type="ECO:0000256" key="1">
    <source>
        <dbReference type="ARBA" id="ARBA00004170"/>
    </source>
</evidence>
<dbReference type="Gene3D" id="1.25.40.90">
    <property type="match status" value="1"/>
</dbReference>
<dbReference type="Gene3D" id="1.20.58.160">
    <property type="match status" value="1"/>
</dbReference>
<keyword evidence="3" id="KW-0813">Transport</keyword>
<dbReference type="EMBL" id="CAKOAT010152933">
    <property type="protein sequence ID" value="CAH8346226.1"/>
    <property type="molecule type" value="Genomic_DNA"/>
</dbReference>
<dbReference type="InterPro" id="IPR044836">
    <property type="entry name" value="TOL_plant"/>
</dbReference>
<feature type="compositionally biased region" description="Low complexity" evidence="6">
    <location>
        <begin position="289"/>
        <end position="310"/>
    </location>
</feature>
<evidence type="ECO:0000256" key="6">
    <source>
        <dbReference type="SAM" id="MobiDB-lite"/>
    </source>
</evidence>
<evidence type="ECO:0000256" key="5">
    <source>
        <dbReference type="ARBA" id="ARBA00023136"/>
    </source>
</evidence>
<dbReference type="FunFam" id="1.25.40.90:FF:000028">
    <property type="entry name" value="TOM1-like protein 2"/>
    <property type="match status" value="1"/>
</dbReference>
<evidence type="ECO:0000256" key="3">
    <source>
        <dbReference type="ARBA" id="ARBA00022448"/>
    </source>
</evidence>
<dbReference type="Proteomes" id="UP001642260">
    <property type="component" value="Unassembled WGS sequence"/>
</dbReference>
<dbReference type="SUPFAM" id="SSF48464">
    <property type="entry name" value="ENTH/VHS domain"/>
    <property type="match status" value="1"/>
</dbReference>